<dbReference type="Proteomes" id="UP000298663">
    <property type="component" value="Unassembled WGS sequence"/>
</dbReference>
<dbReference type="EMBL" id="AZBU02000001">
    <property type="protein sequence ID" value="TMS36830.1"/>
    <property type="molecule type" value="Genomic_DNA"/>
</dbReference>
<dbReference type="STRING" id="34508.A0A4U8UTX3"/>
<dbReference type="AlphaFoldDB" id="A0A4U8UTX3"/>
<comment type="caution">
    <text evidence="3">The sequence shown here is derived from an EMBL/GenBank/DDBJ whole genome shotgun (WGS) entry which is preliminary data.</text>
</comment>
<evidence type="ECO:0000313" key="3">
    <source>
        <dbReference type="EMBL" id="TMS36830.1"/>
    </source>
</evidence>
<comment type="similarity">
    <text evidence="1">Belongs to the complex I LYR family.</text>
</comment>
<dbReference type="InterPro" id="IPR008011">
    <property type="entry name" value="Complex1_LYR_dom"/>
</dbReference>
<evidence type="ECO:0000313" key="4">
    <source>
        <dbReference type="Proteomes" id="UP000298663"/>
    </source>
</evidence>
<dbReference type="GO" id="GO:0022904">
    <property type="term" value="P:respiratory electron transport chain"/>
    <property type="evidence" value="ECO:0007669"/>
    <property type="project" value="TreeGrafter"/>
</dbReference>
<organism evidence="3 4">
    <name type="scientific">Steinernema carpocapsae</name>
    <name type="common">Entomopathogenic nematode</name>
    <dbReference type="NCBI Taxonomy" id="34508"/>
    <lineage>
        <taxon>Eukaryota</taxon>
        <taxon>Metazoa</taxon>
        <taxon>Ecdysozoa</taxon>
        <taxon>Nematoda</taxon>
        <taxon>Chromadorea</taxon>
        <taxon>Rhabditida</taxon>
        <taxon>Tylenchina</taxon>
        <taxon>Panagrolaimomorpha</taxon>
        <taxon>Strongyloidoidea</taxon>
        <taxon>Steinernematidae</taxon>
        <taxon>Steinernema</taxon>
    </lineage>
</organism>
<dbReference type="InterPro" id="IPR052000">
    <property type="entry name" value="ETFRF1"/>
</dbReference>
<accession>A0A4U8UTX3</accession>
<dbReference type="PANTHER" id="PTHR21024:SF0">
    <property type="entry name" value="ELECTRON TRANSFER FLAVOPROTEIN REGULATORY FACTOR 1"/>
    <property type="match status" value="1"/>
</dbReference>
<evidence type="ECO:0000256" key="1">
    <source>
        <dbReference type="ARBA" id="ARBA00009508"/>
    </source>
</evidence>
<dbReference type="CDD" id="cd20265">
    <property type="entry name" value="Complex1_LYR_ETFRF1_LYRM5"/>
    <property type="match status" value="1"/>
</dbReference>
<reference evidence="3 4" key="1">
    <citation type="journal article" date="2015" name="Genome Biol.">
        <title>Comparative genomics of Steinernema reveals deeply conserved gene regulatory networks.</title>
        <authorList>
            <person name="Dillman A.R."/>
            <person name="Macchietto M."/>
            <person name="Porter C.F."/>
            <person name="Rogers A."/>
            <person name="Williams B."/>
            <person name="Antoshechkin I."/>
            <person name="Lee M.M."/>
            <person name="Goodwin Z."/>
            <person name="Lu X."/>
            <person name="Lewis E.E."/>
            <person name="Goodrich-Blair H."/>
            <person name="Stock S.P."/>
            <person name="Adams B.J."/>
            <person name="Sternberg P.W."/>
            <person name="Mortazavi A."/>
        </authorList>
    </citation>
    <scope>NUCLEOTIDE SEQUENCE [LARGE SCALE GENOMIC DNA]</scope>
    <source>
        <strain evidence="3 4">ALL</strain>
    </source>
</reference>
<reference evidence="3 4" key="2">
    <citation type="journal article" date="2019" name="G3 (Bethesda)">
        <title>Hybrid Assembly of the Genome of the Entomopathogenic Nematode Steinernema carpocapsae Identifies the X-Chromosome.</title>
        <authorList>
            <person name="Serra L."/>
            <person name="Macchietto M."/>
            <person name="Macias-Munoz A."/>
            <person name="McGill C.J."/>
            <person name="Rodriguez I.M."/>
            <person name="Rodriguez B."/>
            <person name="Murad R."/>
            <person name="Mortazavi A."/>
        </authorList>
    </citation>
    <scope>NUCLEOTIDE SEQUENCE [LARGE SCALE GENOMIC DNA]</scope>
    <source>
        <strain evidence="3 4">ALL</strain>
    </source>
</reference>
<keyword evidence="4" id="KW-1185">Reference proteome</keyword>
<evidence type="ECO:0000259" key="2">
    <source>
        <dbReference type="Pfam" id="PF05347"/>
    </source>
</evidence>
<feature type="domain" description="Complex 1 LYR protein" evidence="2">
    <location>
        <begin position="8"/>
        <end position="60"/>
    </location>
</feature>
<dbReference type="Pfam" id="PF05347">
    <property type="entry name" value="Complex1_LYR"/>
    <property type="match status" value="1"/>
</dbReference>
<proteinExistence type="inferred from homology"/>
<sequence>MSTKYRHQVLQLYRTLYYMGKEYPKGADWFHSRLKNAFQKNMNEADDQKVAELLKRGEFVVKELEALYSLRKYRAMKNRYYDEN</sequence>
<dbReference type="GO" id="GO:0090324">
    <property type="term" value="P:negative regulation of oxidative phosphorylation"/>
    <property type="evidence" value="ECO:0007669"/>
    <property type="project" value="InterPro"/>
</dbReference>
<name>A0A4U8UTX3_STECR</name>
<dbReference type="InterPro" id="IPR045296">
    <property type="entry name" value="Complex1_LYR_ETFRF1_LYRM5"/>
</dbReference>
<protein>
    <recommendedName>
        <fullName evidence="2">Complex 1 LYR protein domain-containing protein</fullName>
    </recommendedName>
</protein>
<gene>
    <name evidence="3" type="ORF">L596_003908</name>
</gene>
<dbReference type="GO" id="GO:0005739">
    <property type="term" value="C:mitochondrion"/>
    <property type="evidence" value="ECO:0007669"/>
    <property type="project" value="TreeGrafter"/>
</dbReference>
<dbReference type="OrthoDB" id="10258445at2759"/>
<dbReference type="PANTHER" id="PTHR21024">
    <property type="entry name" value="GROWTH HORMONE-INDUCIBLE SOLUBLE PROTEIN-RELATED"/>
    <property type="match status" value="1"/>
</dbReference>